<dbReference type="SUPFAM" id="SSF46689">
    <property type="entry name" value="Homeodomain-like"/>
    <property type="match status" value="1"/>
</dbReference>
<dbReference type="Proteomes" id="UP001484535">
    <property type="component" value="Unassembled WGS sequence"/>
</dbReference>
<reference evidence="2 3" key="1">
    <citation type="submission" date="2024-05" db="EMBL/GenBank/DDBJ databases">
        <authorList>
            <person name="Park S."/>
        </authorList>
    </citation>
    <scope>NUCLEOTIDE SEQUENCE [LARGE SCALE GENOMIC DNA]</scope>
    <source>
        <strain evidence="2 3">DGU5</strain>
    </source>
</reference>
<evidence type="ECO:0000313" key="3">
    <source>
        <dbReference type="Proteomes" id="UP001484535"/>
    </source>
</evidence>
<organism evidence="2 3">
    <name type="scientific">Aurantiacibacter flavus</name>
    <dbReference type="NCBI Taxonomy" id="3145232"/>
    <lineage>
        <taxon>Bacteria</taxon>
        <taxon>Pseudomonadati</taxon>
        <taxon>Pseudomonadota</taxon>
        <taxon>Alphaproteobacteria</taxon>
        <taxon>Sphingomonadales</taxon>
        <taxon>Erythrobacteraceae</taxon>
        <taxon>Aurantiacibacter</taxon>
    </lineage>
</organism>
<evidence type="ECO:0000313" key="2">
    <source>
        <dbReference type="EMBL" id="MEN7538811.1"/>
    </source>
</evidence>
<sequence>MKRTRFSEEQIIGVLKEAEAGVKTADLARRHGVSEATRRRRSRRRAGGTRAPAPVLALPNQRWSLELGATRPSSLRFESVHDQMASGRRFRVLNVVDD</sequence>
<accession>A0ABV0D1S0</accession>
<feature type="compositionally biased region" description="Basic residues" evidence="1">
    <location>
        <begin position="38"/>
        <end position="47"/>
    </location>
</feature>
<dbReference type="InterPro" id="IPR002514">
    <property type="entry name" value="Transposase_8"/>
</dbReference>
<dbReference type="InterPro" id="IPR009057">
    <property type="entry name" value="Homeodomain-like_sf"/>
</dbReference>
<proteinExistence type="predicted"/>
<feature type="non-terminal residue" evidence="2">
    <location>
        <position position="98"/>
    </location>
</feature>
<dbReference type="RefSeq" id="WP_346786274.1">
    <property type="nucleotide sequence ID" value="NZ_JBDLBR010000012.1"/>
</dbReference>
<gene>
    <name evidence="2" type="ORF">ABDJ38_16700</name>
</gene>
<protein>
    <submittedName>
        <fullName evidence="2">Transposase</fullName>
    </submittedName>
</protein>
<dbReference type="EMBL" id="JBDLBR010000012">
    <property type="protein sequence ID" value="MEN7538811.1"/>
    <property type="molecule type" value="Genomic_DNA"/>
</dbReference>
<comment type="caution">
    <text evidence="2">The sequence shown here is derived from an EMBL/GenBank/DDBJ whole genome shotgun (WGS) entry which is preliminary data.</text>
</comment>
<name>A0ABV0D1S0_9SPHN</name>
<feature type="region of interest" description="Disordered" evidence="1">
    <location>
        <begin position="29"/>
        <end position="52"/>
    </location>
</feature>
<evidence type="ECO:0000256" key="1">
    <source>
        <dbReference type="SAM" id="MobiDB-lite"/>
    </source>
</evidence>
<dbReference type="Pfam" id="PF01527">
    <property type="entry name" value="HTH_Tnp_1"/>
    <property type="match status" value="1"/>
</dbReference>
<keyword evidence="3" id="KW-1185">Reference proteome</keyword>